<dbReference type="EMBL" id="CP098740">
    <property type="protein sequence ID" value="UZK58060.1"/>
    <property type="molecule type" value="Genomic_DNA"/>
</dbReference>
<evidence type="ECO:0000313" key="1">
    <source>
        <dbReference type="EMBL" id="UZK58060.1"/>
    </source>
</evidence>
<dbReference type="PANTHER" id="PTHR43422">
    <property type="entry name" value="THIAMINE THIAZOLE SYNTHASE"/>
    <property type="match status" value="1"/>
</dbReference>
<keyword evidence="2" id="KW-1185">Reference proteome</keyword>
<proteinExistence type="predicted"/>
<name>A0ABY6Q1A2_9ACTN</name>
<evidence type="ECO:0000313" key="2">
    <source>
        <dbReference type="Proteomes" id="UP001164963"/>
    </source>
</evidence>
<dbReference type="Proteomes" id="UP001164963">
    <property type="component" value="Chromosome"/>
</dbReference>
<dbReference type="RefSeq" id="WP_265546587.1">
    <property type="nucleotide sequence ID" value="NZ_CP098740.1"/>
</dbReference>
<organism evidence="1 2">
    <name type="scientific">Streptomyces drozdowiczii</name>
    <dbReference type="NCBI Taxonomy" id="202862"/>
    <lineage>
        <taxon>Bacteria</taxon>
        <taxon>Bacillati</taxon>
        <taxon>Actinomycetota</taxon>
        <taxon>Actinomycetes</taxon>
        <taxon>Kitasatosporales</taxon>
        <taxon>Streptomycetaceae</taxon>
        <taxon>Streptomyces</taxon>
    </lineage>
</organism>
<sequence length="461" mass="48972">MTAGATAPGRRAVVLGGGIAGLLAARVLADSYDDVLVVDRDELADTAAPRRAAPQGHHVHGLLASGHEVIEGLFPGLTEELRADGVPVGDFGTSLGWHFDGRMMRRTTTGLTCISPSRPMLEQRLRRRVRALDAVRFAEATDITGLAGTTGHGRVTGVRLHARNGTEGAYEVPADLVVDATGRGSRTPGWLAALGLPPVREDKVKIDLTYTTCDFRGPLDPDPVGDGVAEVCVATPGSPRGATLARLADRYSLSLYGIHGDRPPADLPGFLAFAASLPVPAIHEAVRDATPLGDPVSFHYPASVRRRYESLGAFPRGLLVLGDAVCSFNPIYAQGMTVAALGARVLARHTGRDRDPDPRAYFRDLARVNDAPWALAAGGDLAFPGTRGRRSLPVRLVNAYMPRLRAAAVHDEAVTEAFLRVAGLVDPPPAVMRPSVLRRVLLPRGRRGSADTAADRERALS</sequence>
<gene>
    <name evidence="1" type="ORF">NEH16_31835</name>
</gene>
<keyword evidence="1" id="KW-0503">Monooxygenase</keyword>
<dbReference type="SUPFAM" id="SSF51905">
    <property type="entry name" value="FAD/NAD(P)-binding domain"/>
    <property type="match status" value="1"/>
</dbReference>
<dbReference type="Gene3D" id="3.50.50.60">
    <property type="entry name" value="FAD/NAD(P)-binding domain"/>
    <property type="match status" value="1"/>
</dbReference>
<dbReference type="GO" id="GO:0004497">
    <property type="term" value="F:monooxygenase activity"/>
    <property type="evidence" value="ECO:0007669"/>
    <property type="project" value="UniProtKB-KW"/>
</dbReference>
<protein>
    <submittedName>
        <fullName evidence="1">FAD-binding monooxygenase</fullName>
    </submittedName>
</protein>
<dbReference type="PANTHER" id="PTHR43422:SF3">
    <property type="entry name" value="THIAMINE THIAZOLE SYNTHASE"/>
    <property type="match status" value="1"/>
</dbReference>
<reference evidence="1" key="1">
    <citation type="journal article" date="2022" name="Front. Microbiol.">
        <title>Mirubactin C rescues the lethal effect of cell wall biosynthesis mutations in Bacillus subtilis.</title>
        <authorList>
            <person name="Kepplinger B."/>
            <person name="Wen X."/>
            <person name="Tyler A.R."/>
            <person name="Kim B.Y."/>
            <person name="Brown J."/>
            <person name="Banks P."/>
            <person name="Dashti Y."/>
            <person name="Mackenzie E.S."/>
            <person name="Wills C."/>
            <person name="Kawai Y."/>
            <person name="Waldron K.J."/>
            <person name="Allenby N.E.E."/>
            <person name="Wu L.J."/>
            <person name="Hall M.J."/>
            <person name="Errington J."/>
        </authorList>
    </citation>
    <scope>NUCLEOTIDE SEQUENCE</scope>
    <source>
        <strain evidence="1">MDA8-470</strain>
    </source>
</reference>
<accession>A0ABY6Q1A2</accession>
<keyword evidence="1" id="KW-0560">Oxidoreductase</keyword>
<dbReference type="InterPro" id="IPR036188">
    <property type="entry name" value="FAD/NAD-bd_sf"/>
</dbReference>